<organism evidence="2 3">
    <name type="scientific">Skeletonema marinoi</name>
    <dbReference type="NCBI Taxonomy" id="267567"/>
    <lineage>
        <taxon>Eukaryota</taxon>
        <taxon>Sar</taxon>
        <taxon>Stramenopiles</taxon>
        <taxon>Ochrophyta</taxon>
        <taxon>Bacillariophyta</taxon>
        <taxon>Coscinodiscophyceae</taxon>
        <taxon>Thalassiosirophycidae</taxon>
        <taxon>Thalassiosirales</taxon>
        <taxon>Skeletonemataceae</taxon>
        <taxon>Skeletonema</taxon>
        <taxon>Skeletonema marinoi-dohrnii complex</taxon>
    </lineage>
</organism>
<accession>A0AAD9DC42</accession>
<evidence type="ECO:0000313" key="3">
    <source>
        <dbReference type="Proteomes" id="UP001224775"/>
    </source>
</evidence>
<sequence>MAPIAFKRSKAERRPRRIITKDLFKPYDEDELSPLEMEKKFVVCKSPEGTTPETVDSIVMTFSDDSFDENDCEDDDQFGDACQFDVKWWEEEPTPAKNNTTTNKLKDAMTPFSKLALESTSKRLALSPLDTNNKIQLDIKPILMNKKDNSWRRNNQDNSKRSASNSPFLFSKHKSAFSQAIEDKNNDDDDDDNAKSPAEIKKDLDAFWKSTKAARQPYISPFSKHTLARNAEGKHTVPPTYSASKDQSQWVQFTPVKGFSRNTEKSLTTPFSKRKNRRGSPMLSPLDSSAFLTPAKQETPEPKNLFELSLEEGQDVVEIKIRKKSEEDNADCSVVSGLTKIVEVDDEPNEQLAMDPKDLDAHAIDTLTSYPIWGAKEVGDGAGIDSLTSSCDIWGVVVKEVEEDLFDAGDGLLSNFLHNFMVSTPPKKR</sequence>
<proteinExistence type="predicted"/>
<feature type="compositionally biased region" description="Basic and acidic residues" evidence="1">
    <location>
        <begin position="145"/>
        <end position="160"/>
    </location>
</feature>
<keyword evidence="3" id="KW-1185">Reference proteome</keyword>
<feature type="region of interest" description="Disordered" evidence="1">
    <location>
        <begin position="262"/>
        <end position="288"/>
    </location>
</feature>
<evidence type="ECO:0000256" key="1">
    <source>
        <dbReference type="SAM" id="MobiDB-lite"/>
    </source>
</evidence>
<name>A0AAD9DC42_9STRA</name>
<feature type="region of interest" description="Disordered" evidence="1">
    <location>
        <begin position="144"/>
        <end position="169"/>
    </location>
</feature>
<gene>
    <name evidence="2" type="ORF">QTG54_007500</name>
</gene>
<evidence type="ECO:0000313" key="2">
    <source>
        <dbReference type="EMBL" id="KAK1741927.1"/>
    </source>
</evidence>
<dbReference type="EMBL" id="JATAAI010000012">
    <property type="protein sequence ID" value="KAK1741927.1"/>
    <property type="molecule type" value="Genomic_DNA"/>
</dbReference>
<feature type="region of interest" description="Disordered" evidence="1">
    <location>
        <begin position="179"/>
        <end position="198"/>
    </location>
</feature>
<reference evidence="2" key="1">
    <citation type="submission" date="2023-06" db="EMBL/GenBank/DDBJ databases">
        <title>Survivors Of The Sea: Transcriptome response of Skeletonema marinoi to long-term dormancy.</title>
        <authorList>
            <person name="Pinder M.I.M."/>
            <person name="Kourtchenko O."/>
            <person name="Robertson E.K."/>
            <person name="Larsson T."/>
            <person name="Maumus F."/>
            <person name="Osuna-Cruz C.M."/>
            <person name="Vancaester E."/>
            <person name="Stenow R."/>
            <person name="Vandepoele K."/>
            <person name="Ploug H."/>
            <person name="Bruchert V."/>
            <person name="Godhe A."/>
            <person name="Topel M."/>
        </authorList>
    </citation>
    <scope>NUCLEOTIDE SEQUENCE</scope>
    <source>
        <strain evidence="2">R05AC</strain>
    </source>
</reference>
<dbReference type="Proteomes" id="UP001224775">
    <property type="component" value="Unassembled WGS sequence"/>
</dbReference>
<dbReference type="AlphaFoldDB" id="A0AAD9DC42"/>
<comment type="caution">
    <text evidence="2">The sequence shown here is derived from an EMBL/GenBank/DDBJ whole genome shotgun (WGS) entry which is preliminary data.</text>
</comment>
<protein>
    <submittedName>
        <fullName evidence="2">Uncharacterized protein</fullName>
    </submittedName>
</protein>